<keyword evidence="4" id="KW-1133">Transmembrane helix</keyword>
<dbReference type="SMART" id="SM00267">
    <property type="entry name" value="GGDEF"/>
    <property type="match status" value="1"/>
</dbReference>
<dbReference type="RefSeq" id="WP_114838627.1">
    <property type="nucleotide sequence ID" value="NZ_CP031217.1"/>
</dbReference>
<dbReference type="FunFam" id="3.30.70.270:FF:000001">
    <property type="entry name" value="Diguanylate cyclase domain protein"/>
    <property type="match status" value="1"/>
</dbReference>
<dbReference type="PANTHER" id="PTHR45138:SF9">
    <property type="entry name" value="DIGUANYLATE CYCLASE DGCM-RELATED"/>
    <property type="match status" value="1"/>
</dbReference>
<dbReference type="GO" id="GO:0052621">
    <property type="term" value="F:diguanylate cyclase activity"/>
    <property type="evidence" value="ECO:0007669"/>
    <property type="project" value="UniProtKB-EC"/>
</dbReference>
<dbReference type="SUPFAM" id="SSF53850">
    <property type="entry name" value="Periplasmic binding protein-like II"/>
    <property type="match status" value="2"/>
</dbReference>
<name>A0AAX2A9C9_9BACT</name>
<dbReference type="Proteomes" id="UP000289193">
    <property type="component" value="Unassembled WGS sequence"/>
</dbReference>
<dbReference type="SUPFAM" id="SSF55073">
    <property type="entry name" value="Nucleotide cyclase"/>
    <property type="match status" value="1"/>
</dbReference>
<evidence type="ECO:0000313" key="7">
    <source>
        <dbReference type="EMBL" id="RXK10892.1"/>
    </source>
</evidence>
<evidence type="ECO:0000259" key="5">
    <source>
        <dbReference type="PROSITE" id="PS50887"/>
    </source>
</evidence>
<protein>
    <recommendedName>
        <fullName evidence="1">diguanylate cyclase</fullName>
        <ecNumber evidence="1">2.7.7.65</ecNumber>
    </recommendedName>
</protein>
<proteinExistence type="predicted"/>
<dbReference type="Proteomes" id="UP000253850">
    <property type="component" value="Chromosome"/>
</dbReference>
<keyword evidence="9" id="KW-1185">Reference proteome</keyword>
<keyword evidence="4" id="KW-0812">Transmembrane</keyword>
<dbReference type="AlphaFoldDB" id="A0AAX2A9C9"/>
<dbReference type="InterPro" id="IPR029787">
    <property type="entry name" value="Nucleotide_cyclase"/>
</dbReference>
<evidence type="ECO:0000256" key="2">
    <source>
        <dbReference type="ARBA" id="ARBA00034247"/>
    </source>
</evidence>
<dbReference type="CDD" id="cd13708">
    <property type="entry name" value="PBP2_BvgS_like_1"/>
    <property type="match status" value="1"/>
</dbReference>
<dbReference type="EC" id="2.7.7.65" evidence="1"/>
<reference evidence="7 9" key="1">
    <citation type="submission" date="2017-10" db="EMBL/GenBank/DDBJ databases">
        <title>Genomics of the genus Arcobacter.</title>
        <authorList>
            <person name="Perez-Cataluna A."/>
            <person name="Figueras M.J."/>
        </authorList>
    </citation>
    <scope>NUCLEOTIDE SEQUENCE [LARGE SCALE GENOMIC DNA]</scope>
    <source>
        <strain evidence="7 9">CECT 7835</strain>
    </source>
</reference>
<dbReference type="NCBIfam" id="TIGR00254">
    <property type="entry name" value="GGDEF"/>
    <property type="match status" value="1"/>
</dbReference>
<keyword evidence="3" id="KW-0175">Coiled coil</keyword>
<dbReference type="Gene3D" id="3.40.190.10">
    <property type="entry name" value="Periplasmic binding protein-like II"/>
    <property type="match status" value="4"/>
</dbReference>
<dbReference type="EMBL" id="PDKM01000001">
    <property type="protein sequence ID" value="RXK10892.1"/>
    <property type="molecule type" value="Genomic_DNA"/>
</dbReference>
<dbReference type="Pfam" id="PF00497">
    <property type="entry name" value="SBP_bac_3"/>
    <property type="match status" value="1"/>
</dbReference>
<dbReference type="InterPro" id="IPR015168">
    <property type="entry name" value="SsuA/THI5"/>
</dbReference>
<dbReference type="InterPro" id="IPR001638">
    <property type="entry name" value="Solute-binding_3/MltF_N"/>
</dbReference>
<feature type="coiled-coil region" evidence="3">
    <location>
        <begin position="586"/>
        <end position="623"/>
    </location>
</feature>
<dbReference type="Pfam" id="PF09084">
    <property type="entry name" value="NMT1"/>
    <property type="match status" value="1"/>
</dbReference>
<dbReference type="EMBL" id="CP031217">
    <property type="protein sequence ID" value="AXH11764.1"/>
    <property type="molecule type" value="Genomic_DNA"/>
</dbReference>
<evidence type="ECO:0000256" key="3">
    <source>
        <dbReference type="SAM" id="Coils"/>
    </source>
</evidence>
<dbReference type="CDD" id="cd01949">
    <property type="entry name" value="GGDEF"/>
    <property type="match status" value="1"/>
</dbReference>
<dbReference type="InterPro" id="IPR050469">
    <property type="entry name" value="Diguanylate_Cyclase"/>
</dbReference>
<gene>
    <name evidence="6" type="ORF">ABIV_0751</name>
    <name evidence="7" type="ORF">CRV05_00540</name>
</gene>
<dbReference type="SMART" id="SM00062">
    <property type="entry name" value="PBPb"/>
    <property type="match status" value="1"/>
</dbReference>
<evidence type="ECO:0000313" key="6">
    <source>
        <dbReference type="EMBL" id="AXH11764.1"/>
    </source>
</evidence>
<feature type="transmembrane region" description="Helical" evidence="4">
    <location>
        <begin position="567"/>
        <end position="585"/>
    </location>
</feature>
<dbReference type="PROSITE" id="PS50887">
    <property type="entry name" value="GGDEF"/>
    <property type="match status" value="1"/>
</dbReference>
<evidence type="ECO:0000256" key="4">
    <source>
        <dbReference type="SAM" id="Phobius"/>
    </source>
</evidence>
<dbReference type="InterPro" id="IPR043128">
    <property type="entry name" value="Rev_trsase/Diguanyl_cyclase"/>
</dbReference>
<dbReference type="PANTHER" id="PTHR45138">
    <property type="entry name" value="REGULATORY COMPONENTS OF SENSORY TRANSDUCTION SYSTEM"/>
    <property type="match status" value="1"/>
</dbReference>
<evidence type="ECO:0000256" key="1">
    <source>
        <dbReference type="ARBA" id="ARBA00012528"/>
    </source>
</evidence>
<reference evidence="6 8" key="2">
    <citation type="submission" date="2018-07" db="EMBL/GenBank/DDBJ databases">
        <title>Complete genome of the Arcobacter bivalviorum type strain LMG 26154.</title>
        <authorList>
            <person name="Miller W.G."/>
            <person name="Yee E."/>
            <person name="Bono J.L."/>
        </authorList>
    </citation>
    <scope>NUCLEOTIDE SEQUENCE [LARGE SCALE GENOMIC DNA]</scope>
    <source>
        <strain evidence="6 8">LMG 26154</strain>
    </source>
</reference>
<dbReference type="Pfam" id="PF00990">
    <property type="entry name" value="GGDEF"/>
    <property type="match status" value="1"/>
</dbReference>
<evidence type="ECO:0000313" key="8">
    <source>
        <dbReference type="Proteomes" id="UP000253850"/>
    </source>
</evidence>
<accession>A0AAX2A9C9</accession>
<dbReference type="Gene3D" id="3.30.70.270">
    <property type="match status" value="1"/>
</dbReference>
<dbReference type="InterPro" id="IPR000160">
    <property type="entry name" value="GGDEF_dom"/>
</dbReference>
<dbReference type="KEGG" id="hbv:ABIV_0751"/>
<sequence length="779" mass="90814">MKTINILLFILLFLIPSALFANKEQVVLQLSWLHQFEYAGYYAAKEKGFYDKVGLDVIIKEMNYLRKDSVIDDVLSQKINFAISYSSIIERYLNGDDIIFVANFLKRSPLVLISQKNIKLPTDMIGKRFMGGKDALKNTSFNLMLSQFNISEKDFIDVPQSFSIDDFIQKKVDVTSIYLTNQTYTLNKERVDYNIINPEDYGAEFYVNNLFTSKTEYIKYPNRVKAFKIATIKGWKYALEHKEELVDIILEKYNSQNKTREELLFEANQIENLILKSVYPLGSIDINRVKRIADTYVQLGIVKDKSRLSKLNNFIFEPEINNPIFTKGQKEYLKKKERLFLCIDPSWMPFEAIDEEGKHIGLTSDYFNIFRKELKIPITLVKTKSWSQTLEYMKSRKCDILSLAMKTKEREKYLNFSSAYITSPLVLATRPDITFIDDLTTLKDKKIGIVKDYSFEKTLKDRYPYLNFVQVKNVDDGLMKVIKGEIFGFVGVLPIAAYKFKESYLGQLKIAAKFDEKLELSIGFRNDEPELVHIFQNLLSRIGDEARQFIYNKYVAISYESRKDYTLVWYIVIFFVSIILVFVYWNRKLTSQKEETEKLLNELKITEKLLEEKNEKLEKLYITDKLTNVYNRQKLDAELEKEIYRSGRTGYKFSMIMVDIDHFKETNDEYGHQVGDIVLIEFAKILGSDLRQMDVLGRWGGEEFLIICPHTEKEGAIIKAEELRKAIEDYNFTKVGKKTASFGITTYKQGDTEESVLSRADKALYEAKAKGRNKAVFLL</sequence>
<keyword evidence="4" id="KW-0472">Membrane</keyword>
<organism evidence="7 9">
    <name type="scientific">Halarcobacter bivalviorum</name>
    <dbReference type="NCBI Taxonomy" id="663364"/>
    <lineage>
        <taxon>Bacteria</taxon>
        <taxon>Pseudomonadati</taxon>
        <taxon>Campylobacterota</taxon>
        <taxon>Epsilonproteobacteria</taxon>
        <taxon>Campylobacterales</taxon>
        <taxon>Arcobacteraceae</taxon>
        <taxon>Halarcobacter</taxon>
    </lineage>
</organism>
<comment type="catalytic activity">
    <reaction evidence="2">
        <text>2 GTP = 3',3'-c-di-GMP + 2 diphosphate</text>
        <dbReference type="Rhea" id="RHEA:24898"/>
        <dbReference type="ChEBI" id="CHEBI:33019"/>
        <dbReference type="ChEBI" id="CHEBI:37565"/>
        <dbReference type="ChEBI" id="CHEBI:58805"/>
        <dbReference type="EC" id="2.7.7.65"/>
    </reaction>
</comment>
<evidence type="ECO:0000313" key="9">
    <source>
        <dbReference type="Proteomes" id="UP000289193"/>
    </source>
</evidence>
<feature type="domain" description="GGDEF" evidence="5">
    <location>
        <begin position="651"/>
        <end position="779"/>
    </location>
</feature>